<accession>X0UMW6</accession>
<feature type="non-terminal residue" evidence="1">
    <location>
        <position position="1"/>
    </location>
</feature>
<reference evidence="1" key="1">
    <citation type="journal article" date="2014" name="Front. Microbiol.">
        <title>High frequency of phylogenetically diverse reductive dehalogenase-homologous genes in deep subseafloor sedimentary metagenomes.</title>
        <authorList>
            <person name="Kawai M."/>
            <person name="Futagami T."/>
            <person name="Toyoda A."/>
            <person name="Takaki Y."/>
            <person name="Nishi S."/>
            <person name="Hori S."/>
            <person name="Arai W."/>
            <person name="Tsubouchi T."/>
            <person name="Morono Y."/>
            <person name="Uchiyama I."/>
            <person name="Ito T."/>
            <person name="Fujiyama A."/>
            <person name="Inagaki F."/>
            <person name="Takami H."/>
        </authorList>
    </citation>
    <scope>NUCLEOTIDE SEQUENCE</scope>
    <source>
        <strain evidence="1">Expedition CK06-06</strain>
    </source>
</reference>
<sequence>ENIIENSLRGITAINVAEHLICSHSFIAYVDKNLVIRDSFICDFKIELPEIILEESELSVPSSLSKDYDIDILKYNLMPSFVIHVLKSILMAKKIVILSDDAYISKFQIVFFKYITEESFDDELITLTKDDYKKNKKDYKDYIVIDGNEIIQDKDKIINLKKLDVESTIVQKYFAEYDPEVSLIILKNEMSKIFQFSEGIIKFNKRFNENNKYTMKQVLEYFEVEYMIQIQYPYLVFLEEVAANYFKVDLHKADTATNIMELI</sequence>
<comment type="caution">
    <text evidence="1">The sequence shown here is derived from an EMBL/GenBank/DDBJ whole genome shotgun (WGS) entry which is preliminary data.</text>
</comment>
<organism evidence="1">
    <name type="scientific">marine sediment metagenome</name>
    <dbReference type="NCBI Taxonomy" id="412755"/>
    <lineage>
        <taxon>unclassified sequences</taxon>
        <taxon>metagenomes</taxon>
        <taxon>ecological metagenomes</taxon>
    </lineage>
</organism>
<evidence type="ECO:0000313" key="1">
    <source>
        <dbReference type="EMBL" id="GAG01673.1"/>
    </source>
</evidence>
<name>X0UMW6_9ZZZZ</name>
<dbReference type="EMBL" id="BARS01022578">
    <property type="protein sequence ID" value="GAG01673.1"/>
    <property type="molecule type" value="Genomic_DNA"/>
</dbReference>
<gene>
    <name evidence="1" type="ORF">S01H1_36081</name>
</gene>
<protein>
    <submittedName>
        <fullName evidence="1">Uncharacterized protein</fullName>
    </submittedName>
</protein>
<dbReference type="AlphaFoldDB" id="X0UMW6"/>
<proteinExistence type="predicted"/>